<comment type="caution">
    <text evidence="8">The sequence shown here is derived from an EMBL/GenBank/DDBJ whole genome shotgun (WGS) entry which is preliminary data.</text>
</comment>
<accession>A0AAV7VKG5</accession>
<keyword evidence="3" id="KW-0158">Chromosome</keyword>
<evidence type="ECO:0000313" key="8">
    <source>
        <dbReference type="EMBL" id="KAJ1200798.1"/>
    </source>
</evidence>
<dbReference type="Gene3D" id="2.40.50.960">
    <property type="match status" value="1"/>
</dbReference>
<organism evidence="8 9">
    <name type="scientific">Pleurodeles waltl</name>
    <name type="common">Iberian ribbed newt</name>
    <dbReference type="NCBI Taxonomy" id="8319"/>
    <lineage>
        <taxon>Eukaryota</taxon>
        <taxon>Metazoa</taxon>
        <taxon>Chordata</taxon>
        <taxon>Craniata</taxon>
        <taxon>Vertebrata</taxon>
        <taxon>Euteleostomi</taxon>
        <taxon>Amphibia</taxon>
        <taxon>Batrachia</taxon>
        <taxon>Caudata</taxon>
        <taxon>Salamandroidea</taxon>
        <taxon>Salamandridae</taxon>
        <taxon>Pleurodelinae</taxon>
        <taxon>Pleurodeles</taxon>
    </lineage>
</organism>
<name>A0AAV7VKG5_PLEWA</name>
<dbReference type="GO" id="GO:0042162">
    <property type="term" value="F:telomeric DNA binding"/>
    <property type="evidence" value="ECO:0007669"/>
    <property type="project" value="InterPro"/>
</dbReference>
<evidence type="ECO:0000259" key="7">
    <source>
        <dbReference type="Pfam" id="PF10341"/>
    </source>
</evidence>
<feature type="compositionally biased region" description="Basic and acidic residues" evidence="6">
    <location>
        <begin position="462"/>
        <end position="476"/>
    </location>
</feature>
<feature type="region of interest" description="Disordered" evidence="6">
    <location>
        <begin position="462"/>
        <end position="491"/>
    </location>
</feature>
<evidence type="ECO:0000256" key="6">
    <source>
        <dbReference type="SAM" id="MobiDB-lite"/>
    </source>
</evidence>
<evidence type="ECO:0000256" key="1">
    <source>
        <dbReference type="ARBA" id="ARBA00004123"/>
    </source>
</evidence>
<evidence type="ECO:0000256" key="3">
    <source>
        <dbReference type="ARBA" id="ARBA00022454"/>
    </source>
</evidence>
<dbReference type="Pfam" id="PF10341">
    <property type="entry name" value="TPP1"/>
    <property type="match status" value="1"/>
</dbReference>
<dbReference type="AlphaFoldDB" id="A0AAV7VKG5"/>
<protein>
    <recommendedName>
        <fullName evidence="7">Shelterin complex subunit TPP1/Est3 domain-containing protein</fullName>
    </recommendedName>
</protein>
<dbReference type="EMBL" id="JANPWB010000003">
    <property type="protein sequence ID" value="KAJ1200798.1"/>
    <property type="molecule type" value="Genomic_DNA"/>
</dbReference>
<evidence type="ECO:0000256" key="4">
    <source>
        <dbReference type="ARBA" id="ARBA00022895"/>
    </source>
</evidence>
<comment type="subcellular location">
    <subcellularLocation>
        <location evidence="2">Chromosome</location>
        <location evidence="2">Telomere</location>
    </subcellularLocation>
    <subcellularLocation>
        <location evidence="1">Nucleus</location>
    </subcellularLocation>
</comment>
<sequence>MSVPEQWEPNWQISRLDPGISWAFSVEKTHESGSMPMSRGCIAHPWILKLVENYGQSETMPVAVAAKVVKFVKMPQNQFDNLTGPAAVVHISDRESYIQAVITNGAKRKMEEEEEHFSFEDIHNKIIILKEFEIVFRQEEELIDCGFYIRIECFSILPMEPDREDGGVNCNEVPVVKWKIKEHWQKYRKETEMQDTPGDCLTQLLNVANEEKLSDLKNTAYSCLNLRGSSPSIHPATTEWQNRKRSKTDKDVFSVPINWLIISPEEEEILNNLEEWSDDYSVANNSDEREFCQEDIVGTHSSTPETPSASNTSQESRMVLSIKDDGITLPDSSTPDMLEHMEETFLNKMDSSPPLLFSDTSTHSQETCAETDSAMYETIISVDNTPSTDVGVDCRQMFSCKENIGIQQCPVRDSPQSQISNRSDINLLNKESDNNLLVNEEETGASEARSSNTVLFRLEGSHSDIIQHEDKERPSEKSPGQYLKQQAAKRTHPVELITNPGKEQLSELHSCSGKIPKLKGSPLSNQEIMKDGPVPCKSPFLNDQQSPAAQEASETAKSVLIKASPCKTSENFQESQNSTLNEKEQFDSHLPALQPATTMRHFDGSRLQYKYNAAGTDLCTRVRSTRIPGELLEWAVKIVCNSKEQGL</sequence>
<feature type="domain" description="Shelterin complex subunit TPP1/Est3" evidence="7">
    <location>
        <begin position="44"/>
        <end position="186"/>
    </location>
</feature>
<dbReference type="InterPro" id="IPR028631">
    <property type="entry name" value="ACD"/>
</dbReference>
<dbReference type="GO" id="GO:0032211">
    <property type="term" value="P:negative regulation of telomere maintenance via telomerase"/>
    <property type="evidence" value="ECO:0007669"/>
    <property type="project" value="TreeGrafter"/>
</dbReference>
<dbReference type="InterPro" id="IPR019437">
    <property type="entry name" value="TPP1/Est3"/>
</dbReference>
<keyword evidence="4" id="KW-0779">Telomere</keyword>
<dbReference type="GO" id="GO:0005697">
    <property type="term" value="C:telomerase holoenzyme complex"/>
    <property type="evidence" value="ECO:0007669"/>
    <property type="project" value="InterPro"/>
</dbReference>
<reference evidence="8" key="1">
    <citation type="journal article" date="2022" name="bioRxiv">
        <title>Sequencing and chromosome-scale assembly of the giantPleurodeles waltlgenome.</title>
        <authorList>
            <person name="Brown T."/>
            <person name="Elewa A."/>
            <person name="Iarovenko S."/>
            <person name="Subramanian E."/>
            <person name="Araus A.J."/>
            <person name="Petzold A."/>
            <person name="Susuki M."/>
            <person name="Suzuki K.-i.T."/>
            <person name="Hayashi T."/>
            <person name="Toyoda A."/>
            <person name="Oliveira C."/>
            <person name="Osipova E."/>
            <person name="Leigh N.D."/>
            <person name="Simon A."/>
            <person name="Yun M.H."/>
        </authorList>
    </citation>
    <scope>NUCLEOTIDE SEQUENCE</scope>
    <source>
        <strain evidence="8">20211129_DDA</strain>
        <tissue evidence="8">Liver</tissue>
    </source>
</reference>
<dbReference type="GO" id="GO:0070198">
    <property type="term" value="P:protein localization to chromosome, telomeric region"/>
    <property type="evidence" value="ECO:0007669"/>
    <property type="project" value="TreeGrafter"/>
</dbReference>
<evidence type="ECO:0000313" key="9">
    <source>
        <dbReference type="Proteomes" id="UP001066276"/>
    </source>
</evidence>
<proteinExistence type="predicted"/>
<gene>
    <name evidence="8" type="ORF">NDU88_004619</name>
</gene>
<keyword evidence="9" id="KW-1185">Reference proteome</keyword>
<dbReference type="GO" id="GO:0016233">
    <property type="term" value="P:telomere capping"/>
    <property type="evidence" value="ECO:0007669"/>
    <property type="project" value="InterPro"/>
</dbReference>
<dbReference type="PANTHER" id="PTHR14487">
    <property type="entry name" value="ADRENOCORTICAL DYSPLASIA PROTEIN ACD"/>
    <property type="match status" value="1"/>
</dbReference>
<evidence type="ECO:0000256" key="2">
    <source>
        <dbReference type="ARBA" id="ARBA00004574"/>
    </source>
</evidence>
<dbReference type="GO" id="GO:0070187">
    <property type="term" value="C:shelterin complex"/>
    <property type="evidence" value="ECO:0007669"/>
    <property type="project" value="InterPro"/>
</dbReference>
<dbReference type="Proteomes" id="UP001066276">
    <property type="component" value="Chromosome 2_1"/>
</dbReference>
<dbReference type="PANTHER" id="PTHR14487:SF3">
    <property type="entry name" value="ADRENOCORTICAL DYSPLASIA PROTEIN HOMOLOG"/>
    <property type="match status" value="1"/>
</dbReference>
<keyword evidence="5" id="KW-0539">Nucleus</keyword>
<dbReference type="GO" id="GO:0007004">
    <property type="term" value="P:telomere maintenance via telomerase"/>
    <property type="evidence" value="ECO:0007669"/>
    <property type="project" value="InterPro"/>
</dbReference>
<evidence type="ECO:0000256" key="5">
    <source>
        <dbReference type="ARBA" id="ARBA00023242"/>
    </source>
</evidence>